<evidence type="ECO:0000256" key="2">
    <source>
        <dbReference type="ARBA" id="ARBA00022679"/>
    </source>
</evidence>
<protein>
    <recommendedName>
        <fullName evidence="1">non-specific serine/threonine protein kinase</fullName>
        <ecNumber evidence="1">2.7.11.1</ecNumber>
    </recommendedName>
</protein>
<reference evidence="8" key="2">
    <citation type="submission" date="2025-08" db="UniProtKB">
        <authorList>
            <consortium name="Ensembl"/>
        </authorList>
    </citation>
    <scope>IDENTIFICATION</scope>
</reference>
<evidence type="ECO:0000256" key="5">
    <source>
        <dbReference type="ARBA" id="ARBA00022840"/>
    </source>
</evidence>
<dbReference type="PANTHER" id="PTHR11139">
    <property type="entry name" value="ATAXIA TELANGIECTASIA MUTATED ATM -RELATED"/>
    <property type="match status" value="1"/>
</dbReference>
<dbReference type="PROSITE" id="PS00916">
    <property type="entry name" value="PI3_4_KINASE_2"/>
    <property type="match status" value="1"/>
</dbReference>
<dbReference type="OMA" id="IEWMNDT"/>
<dbReference type="InterPro" id="IPR036940">
    <property type="entry name" value="PI3/4_kinase_cat_sf"/>
</dbReference>
<dbReference type="InParanoid" id="H2ZQ34"/>
<feature type="domain" description="PI3K/PI4K catalytic" evidence="6">
    <location>
        <begin position="319"/>
        <end position="630"/>
    </location>
</feature>
<dbReference type="SUPFAM" id="SSF56112">
    <property type="entry name" value="Protein kinase-like (PK-like)"/>
    <property type="match status" value="1"/>
</dbReference>
<keyword evidence="9" id="KW-1185">Reference proteome</keyword>
<keyword evidence="5" id="KW-0067">ATP-binding</keyword>
<dbReference type="Proteomes" id="UP000007875">
    <property type="component" value="Unassembled WGS sequence"/>
</dbReference>
<dbReference type="InterPro" id="IPR000403">
    <property type="entry name" value="PI3/4_kinase_cat_dom"/>
</dbReference>
<dbReference type="GO" id="GO:0004677">
    <property type="term" value="F:DNA-dependent protein kinase activity"/>
    <property type="evidence" value="ECO:0007669"/>
    <property type="project" value="InterPro"/>
</dbReference>
<dbReference type="GO" id="GO:0000723">
    <property type="term" value="P:telomere maintenance"/>
    <property type="evidence" value="ECO:0007669"/>
    <property type="project" value="TreeGrafter"/>
</dbReference>
<dbReference type="Gene3D" id="1.10.1070.11">
    <property type="entry name" value="Phosphatidylinositol 3-/4-kinase, catalytic domain"/>
    <property type="match status" value="1"/>
</dbReference>
<dbReference type="GO" id="GO:0005524">
    <property type="term" value="F:ATP binding"/>
    <property type="evidence" value="ECO:0007669"/>
    <property type="project" value="UniProtKB-KW"/>
</dbReference>
<proteinExistence type="predicted"/>
<dbReference type="InterPro" id="IPR018936">
    <property type="entry name" value="PI3/4_kinase_CS"/>
</dbReference>
<evidence type="ECO:0000313" key="9">
    <source>
        <dbReference type="Proteomes" id="UP000007875"/>
    </source>
</evidence>
<evidence type="ECO:0000256" key="4">
    <source>
        <dbReference type="ARBA" id="ARBA00022777"/>
    </source>
</evidence>
<keyword evidence="2" id="KW-0808">Transferase</keyword>
<dbReference type="PROSITE" id="PS50290">
    <property type="entry name" value="PI3_4_KINASE_3"/>
    <property type="match status" value="1"/>
</dbReference>
<evidence type="ECO:0000259" key="6">
    <source>
        <dbReference type="PROSITE" id="PS50290"/>
    </source>
</evidence>
<dbReference type="InterPro" id="IPR003152">
    <property type="entry name" value="FATC_dom"/>
</dbReference>
<organism evidence="8 9">
    <name type="scientific">Ciona savignyi</name>
    <name type="common">Pacific transparent sea squirt</name>
    <dbReference type="NCBI Taxonomy" id="51511"/>
    <lineage>
        <taxon>Eukaryota</taxon>
        <taxon>Metazoa</taxon>
        <taxon>Chordata</taxon>
        <taxon>Tunicata</taxon>
        <taxon>Ascidiacea</taxon>
        <taxon>Phlebobranchia</taxon>
        <taxon>Cionidae</taxon>
        <taxon>Ciona</taxon>
    </lineage>
</organism>
<dbReference type="SMART" id="SM01343">
    <property type="entry name" value="FATC"/>
    <property type="match status" value="1"/>
</dbReference>
<dbReference type="Ensembl" id="ENSCSAVT00000019912.1">
    <property type="protein sequence ID" value="ENSCSAVP00000019700.1"/>
    <property type="gene ID" value="ENSCSAVG00000011550.1"/>
</dbReference>
<dbReference type="SMART" id="SM00146">
    <property type="entry name" value="PI3Kc"/>
    <property type="match status" value="1"/>
</dbReference>
<dbReference type="CDD" id="cd05172">
    <property type="entry name" value="PIKKc_DNA-PK"/>
    <property type="match status" value="1"/>
</dbReference>
<dbReference type="EC" id="2.7.11.1" evidence="1"/>
<dbReference type="InterPro" id="IPR011009">
    <property type="entry name" value="Kinase-like_dom_sf"/>
</dbReference>
<dbReference type="InterPro" id="IPR050517">
    <property type="entry name" value="DDR_Repair_Kinase"/>
</dbReference>
<accession>H2ZQ34</accession>
<feature type="domain" description="FATC" evidence="7">
    <location>
        <begin position="670"/>
        <end position="702"/>
    </location>
</feature>
<evidence type="ECO:0000256" key="3">
    <source>
        <dbReference type="ARBA" id="ARBA00022741"/>
    </source>
</evidence>
<dbReference type="FunFam" id="1.10.1070.11:FF:000041">
    <property type="entry name" value="DNA-dependent protein kinase catalytic subunit"/>
    <property type="match status" value="1"/>
</dbReference>
<dbReference type="PROSITE" id="PS51190">
    <property type="entry name" value="FATC"/>
    <property type="match status" value="1"/>
</dbReference>
<dbReference type="AlphaFoldDB" id="H2ZQ34"/>
<dbReference type="InterPro" id="IPR037706">
    <property type="entry name" value="DNA-PK_dom"/>
</dbReference>
<reference evidence="8" key="3">
    <citation type="submission" date="2025-09" db="UniProtKB">
        <authorList>
            <consortium name="Ensembl"/>
        </authorList>
    </citation>
    <scope>IDENTIFICATION</scope>
</reference>
<dbReference type="Pfam" id="PF02260">
    <property type="entry name" value="FATC"/>
    <property type="match status" value="1"/>
</dbReference>
<evidence type="ECO:0000313" key="8">
    <source>
        <dbReference type="Ensembl" id="ENSCSAVP00000019700.1"/>
    </source>
</evidence>
<evidence type="ECO:0000256" key="1">
    <source>
        <dbReference type="ARBA" id="ARBA00012513"/>
    </source>
</evidence>
<keyword evidence="4" id="KW-0418">Kinase</keyword>
<keyword evidence="3" id="KW-0547">Nucleotide-binding</keyword>
<dbReference type="PANTHER" id="PTHR11139:SF68">
    <property type="entry name" value="DNA-DEPENDENT PROTEIN KINASE CATALYTIC SUBUNIT"/>
    <property type="match status" value="1"/>
</dbReference>
<dbReference type="PROSITE" id="PS00915">
    <property type="entry name" value="PI3_4_KINASE_1"/>
    <property type="match status" value="1"/>
</dbReference>
<name>H2ZQ34_CIOSA</name>
<evidence type="ECO:0000259" key="7">
    <source>
        <dbReference type="PROSITE" id="PS51190"/>
    </source>
</evidence>
<dbReference type="GO" id="GO:0005634">
    <property type="term" value="C:nucleus"/>
    <property type="evidence" value="ECO:0007669"/>
    <property type="project" value="TreeGrafter"/>
</dbReference>
<reference evidence="9" key="1">
    <citation type="submission" date="2003-08" db="EMBL/GenBank/DDBJ databases">
        <authorList>
            <person name="Birren B."/>
            <person name="Nusbaum C."/>
            <person name="Abebe A."/>
            <person name="Abouelleil A."/>
            <person name="Adekoya E."/>
            <person name="Ait-zahra M."/>
            <person name="Allen N."/>
            <person name="Allen T."/>
            <person name="An P."/>
            <person name="Anderson M."/>
            <person name="Anderson S."/>
            <person name="Arachchi H."/>
            <person name="Armbruster J."/>
            <person name="Bachantsang P."/>
            <person name="Baldwin J."/>
            <person name="Barry A."/>
            <person name="Bayul T."/>
            <person name="Blitshsteyn B."/>
            <person name="Bloom T."/>
            <person name="Blye J."/>
            <person name="Boguslavskiy L."/>
            <person name="Borowsky M."/>
            <person name="Boukhgalter B."/>
            <person name="Brunache A."/>
            <person name="Butler J."/>
            <person name="Calixte N."/>
            <person name="Calvo S."/>
            <person name="Camarata J."/>
            <person name="Campo K."/>
            <person name="Chang J."/>
            <person name="Cheshatsang Y."/>
            <person name="Citroen M."/>
            <person name="Collymore A."/>
            <person name="Considine T."/>
            <person name="Cook A."/>
            <person name="Cooke P."/>
            <person name="Corum B."/>
            <person name="Cuomo C."/>
            <person name="David R."/>
            <person name="Dawoe T."/>
            <person name="Degray S."/>
            <person name="Dodge S."/>
            <person name="Dooley K."/>
            <person name="Dorje P."/>
            <person name="Dorjee K."/>
            <person name="Dorris L."/>
            <person name="Duffey N."/>
            <person name="Dupes A."/>
            <person name="Elkins T."/>
            <person name="Engels R."/>
            <person name="Erickson J."/>
            <person name="Farina A."/>
            <person name="Faro S."/>
            <person name="Ferreira P."/>
            <person name="Fischer H."/>
            <person name="Fitzgerald M."/>
            <person name="Foley K."/>
            <person name="Gage D."/>
            <person name="Galagan J."/>
            <person name="Gearin G."/>
            <person name="Gnerre S."/>
            <person name="Gnirke A."/>
            <person name="Goyette A."/>
            <person name="Graham J."/>
            <person name="Grandbois E."/>
            <person name="Gyaltsen K."/>
            <person name="Hafez N."/>
            <person name="Hagopian D."/>
            <person name="Hagos B."/>
            <person name="Hall J."/>
            <person name="Hatcher B."/>
            <person name="Heller A."/>
            <person name="Higgins H."/>
            <person name="Honan T."/>
            <person name="Horn A."/>
            <person name="Houde N."/>
            <person name="Hughes L."/>
            <person name="Hulme W."/>
            <person name="Husby E."/>
            <person name="Iliev I."/>
            <person name="Jaffe D."/>
            <person name="Jones C."/>
            <person name="Kamal M."/>
            <person name="Kamat A."/>
            <person name="Kamvysselis M."/>
            <person name="Karlsson E."/>
            <person name="Kells C."/>
            <person name="Kieu A."/>
            <person name="Kisner P."/>
            <person name="Kodira C."/>
            <person name="Kulbokas E."/>
            <person name="Labutti K."/>
            <person name="Lama D."/>
            <person name="Landers T."/>
            <person name="Leger J."/>
            <person name="Levine S."/>
            <person name="Lewis D."/>
            <person name="Lewis T."/>
            <person name="Lindblad-toh K."/>
            <person name="Liu X."/>
            <person name="Lokyitsang T."/>
            <person name="Lokyitsang Y."/>
            <person name="Lucien O."/>
            <person name="Lui A."/>
            <person name="Ma L.J."/>
            <person name="Mabbitt R."/>
            <person name="Macdonald J."/>
            <person name="Maclean C."/>
            <person name="Major J."/>
            <person name="Manning J."/>
            <person name="Marabella R."/>
            <person name="Maru K."/>
            <person name="Matthews C."/>
            <person name="Mauceli E."/>
            <person name="Mccarthy M."/>
            <person name="Mcdonough S."/>
            <person name="Mcghee T."/>
            <person name="Meldrim J."/>
            <person name="Meneus L."/>
            <person name="Mesirov J."/>
            <person name="Mihalev A."/>
            <person name="Mihova T."/>
            <person name="Mikkelsen T."/>
            <person name="Mlenga V."/>
            <person name="Moru K."/>
            <person name="Mozes J."/>
            <person name="Mulrain L."/>
            <person name="Munson G."/>
            <person name="Naylor J."/>
            <person name="Newes C."/>
            <person name="Nguyen C."/>
            <person name="Nguyen N."/>
            <person name="Nguyen T."/>
            <person name="Nicol R."/>
            <person name="Nielsen C."/>
            <person name="Nizzari M."/>
            <person name="Norbu C."/>
            <person name="Norbu N."/>
            <person name="O'donnell P."/>
            <person name="Okoawo O."/>
            <person name="O'leary S."/>
            <person name="Omotosho B."/>
            <person name="O'neill K."/>
            <person name="Osman S."/>
            <person name="Parker S."/>
            <person name="Perrin D."/>
            <person name="Phunkhang P."/>
            <person name="Piqani B."/>
            <person name="Purcell S."/>
            <person name="Rachupka T."/>
            <person name="Ramasamy U."/>
            <person name="Rameau R."/>
            <person name="Ray V."/>
            <person name="Raymond C."/>
            <person name="Retta R."/>
            <person name="Richardson S."/>
            <person name="Rise C."/>
            <person name="Rodriguez J."/>
            <person name="Rogers J."/>
            <person name="Rogov P."/>
            <person name="Rutman M."/>
            <person name="Schupbach R."/>
            <person name="Seaman C."/>
            <person name="Settipalli S."/>
            <person name="Sharpe T."/>
            <person name="Sheridan J."/>
            <person name="Sherpa N."/>
            <person name="Shi J."/>
            <person name="Smirnov S."/>
            <person name="Smith C."/>
            <person name="Sougnez C."/>
            <person name="Spencer B."/>
            <person name="Stalker J."/>
            <person name="Stange-thomann N."/>
            <person name="Stavropoulos S."/>
            <person name="Stetson K."/>
            <person name="Stone C."/>
            <person name="Stone S."/>
            <person name="Stubbs M."/>
            <person name="Talamas J."/>
            <person name="Tchuinga P."/>
            <person name="Tenzing P."/>
            <person name="Tesfaye S."/>
            <person name="Theodore J."/>
            <person name="Thoulutsang Y."/>
            <person name="Topham K."/>
            <person name="Towey S."/>
            <person name="Tsamla T."/>
            <person name="Tsomo N."/>
            <person name="Vallee D."/>
            <person name="Vassiliev H."/>
            <person name="Venkataraman V."/>
            <person name="Vinson J."/>
            <person name="Vo A."/>
            <person name="Wade C."/>
            <person name="Wang S."/>
            <person name="Wangchuk T."/>
            <person name="Wangdi T."/>
            <person name="Whittaker C."/>
            <person name="Wilkinson J."/>
            <person name="Wu Y."/>
            <person name="Wyman D."/>
            <person name="Yadav S."/>
            <person name="Yang S."/>
            <person name="Yang X."/>
            <person name="Yeager S."/>
            <person name="Yee E."/>
            <person name="Young G."/>
            <person name="Zainoun J."/>
            <person name="Zembeck L."/>
            <person name="Zimmer A."/>
            <person name="Zody M."/>
            <person name="Lander E."/>
        </authorList>
    </citation>
    <scope>NUCLEOTIDE SEQUENCE [LARGE SCALE GENOMIC DNA]</scope>
</reference>
<dbReference type="GO" id="GO:0006302">
    <property type="term" value="P:double-strand break repair"/>
    <property type="evidence" value="ECO:0007669"/>
    <property type="project" value="TreeGrafter"/>
</dbReference>
<sequence length="702" mass="80578">SYMALANFCDKQLRMADTGEALLSNQSVRVDFAVTMTTYVLRAMKMKAMSSDATWSFPRLLELVEEFKGSLIDSFIHEVSGFLSCYWMALGWLGHLVSLLDRSIACAIHPILDFVMRDFPQAVIFPFKTAMEGFKFEESDIGKKNKLFVKKLKHHLKQEVPLADEFVLQLRLICHPSVAFKDWIEGFTNLFKSKESSRTKHIVENYQNMHNDLFQFNKAGTIWKKFSEKFKMKVEKMFGGSTGDQLSRMTGKQFGEGISLLLSEVEKFKQVQAGSLKDYSPWLSKFQSLPRSGKELEIPGKYDGRSRPLTEYHATITGFDDRVLMMSSLRRPHKIIIRGSNEKDYGFLIKGGEDMRQDQRIEQIFVAVNELLKSDWTCRKRNLSIRTYQVIRLPKVNKNDSSLNEPFKDWIPKNVAQTARSDNKCEMYGTFAQHGNYAQVVEKMRKAENCVPWDLFRQAYMRLCSNPESFVALRKRFTSSYAVMCVTHWLLGIGDRHTSNFMVSLKTGEVVGIDFGHAFGSATEVLPVPELVPIRVTNQIINMLSPHSPKHGEMRHIMVRCLTALRSRVDTILPLLDVFVKDPSVDWTRFAKKSRERDRRCGGTDVESSDPVWYAKRKMKIVERKLKGENPSSIICDELNHNSSIQRFKQYYCSIATGDSKNLRSQVPTTGLSVSQQIDCLLDLATDPNVLGRMWVGWKPWL</sequence>
<dbReference type="GeneTree" id="ENSGT00940000155633"/>
<dbReference type="Gene3D" id="3.30.1010.10">
    <property type="entry name" value="Phosphatidylinositol 3-kinase Catalytic Subunit, Chain A, domain 4"/>
    <property type="match status" value="1"/>
</dbReference>
<dbReference type="eggNOG" id="KOG0891">
    <property type="taxonomic scope" value="Eukaryota"/>
</dbReference>
<dbReference type="Pfam" id="PF00454">
    <property type="entry name" value="PI3_PI4_kinase"/>
    <property type="match status" value="1"/>
</dbReference>
<dbReference type="STRING" id="51511.ENSCSAVP00000019700"/>